<comment type="caution">
    <text evidence="8">The sequence shown here is derived from an EMBL/GenBank/DDBJ whole genome shotgun (WGS) entry which is preliminary data.</text>
</comment>
<evidence type="ECO:0000256" key="6">
    <source>
        <dbReference type="SAM" id="Phobius"/>
    </source>
</evidence>
<dbReference type="GO" id="GO:1905897">
    <property type="term" value="P:regulation of response to endoplasmic reticulum stress"/>
    <property type="evidence" value="ECO:0007669"/>
    <property type="project" value="TreeGrafter"/>
</dbReference>
<evidence type="ECO:0000256" key="4">
    <source>
        <dbReference type="ARBA" id="ARBA00023136"/>
    </source>
</evidence>
<dbReference type="Pfam" id="PF02163">
    <property type="entry name" value="Peptidase_M50"/>
    <property type="match status" value="1"/>
</dbReference>
<keyword evidence="3 6" id="KW-1133">Transmembrane helix</keyword>
<dbReference type="Proteomes" id="UP000247409">
    <property type="component" value="Unassembled WGS sequence"/>
</dbReference>
<evidence type="ECO:0000256" key="5">
    <source>
        <dbReference type="ARBA" id="ARBA00032658"/>
    </source>
</evidence>
<evidence type="ECO:0000256" key="3">
    <source>
        <dbReference type="ARBA" id="ARBA00022989"/>
    </source>
</evidence>
<dbReference type="GO" id="GO:0004222">
    <property type="term" value="F:metalloendopeptidase activity"/>
    <property type="evidence" value="ECO:0007669"/>
    <property type="project" value="InterPro"/>
</dbReference>
<accession>A0A2V3IRJ9</accession>
<evidence type="ECO:0000256" key="1">
    <source>
        <dbReference type="ARBA" id="ARBA00004127"/>
    </source>
</evidence>
<dbReference type="AlphaFoldDB" id="A0A2V3IRJ9"/>
<dbReference type="EMBL" id="NBIV01000082">
    <property type="protein sequence ID" value="PXF44729.1"/>
    <property type="molecule type" value="Genomic_DNA"/>
</dbReference>
<sequence length="535" mass="59065">MATTATWLPLRAALLWLLLIVVLKALDALLSGAISAALRSRRVTLKLFLLRFESASIPPCVAAFAARYRRHLRSFFRCGAVITLLLVPVVVSFLILNLFHSLPFSSRPLPHTHLPNHASHFANLTSHHHPSAPLRPPRRRLLHLSPRANISASTPPTSPITVLPYLPTIQYATSDLPLLLFALLLSALLHELGHLLAALTYRAQVSRIGIFVAFLFPGAFVTVQNLSHLPVKSQLPIACAGVWHNLLTTLTAFTAIRLVPLLTLSLYSQSGAAIITAVPPRSGLRNSVQTGDLLLAVADTNLTHGVHTFQHVLTTLHSSPTAPGFCLPERLFRHHDAPCCRMRQWRAFAPSHTTRCFTSASRAACIDAVKAALQPICQQNSDCADNTRCARPQLRPHDRLVVLTVRRKRGGVVRVLFDGTVPELWASVKLSSFVPRGWALMTTWMVEWVAWLDLPDMLVRALWYVAGISLMLAASNIAPAVFLDGELFVEMVVAVVARRWNWKERRAVQVKQGIVWGGTAIVAANVALSLWFMTR</sequence>
<dbReference type="OrthoDB" id="69989at2759"/>
<dbReference type="GO" id="GO:0012505">
    <property type="term" value="C:endomembrane system"/>
    <property type="evidence" value="ECO:0007669"/>
    <property type="project" value="UniProtKB-SubCell"/>
</dbReference>
<name>A0A2V3IRJ9_9FLOR</name>
<dbReference type="GO" id="GO:0031293">
    <property type="term" value="P:membrane protein intracellular domain proteolysis"/>
    <property type="evidence" value="ECO:0007669"/>
    <property type="project" value="TreeGrafter"/>
</dbReference>
<feature type="transmembrane region" description="Helical" evidence="6">
    <location>
        <begin position="246"/>
        <end position="267"/>
    </location>
</feature>
<protein>
    <recommendedName>
        <fullName evidence="5">Endopeptidase S2P</fullName>
    </recommendedName>
</protein>
<feature type="transmembrane region" description="Helical" evidence="6">
    <location>
        <begin position="208"/>
        <end position="226"/>
    </location>
</feature>
<keyword evidence="2 6" id="KW-0812">Transmembrane</keyword>
<keyword evidence="8" id="KW-0645">Protease</keyword>
<proteinExistence type="predicted"/>
<feature type="transmembrane region" description="Helical" evidence="6">
    <location>
        <begin position="514"/>
        <end position="533"/>
    </location>
</feature>
<feature type="domain" description="Peptidase M50" evidence="7">
    <location>
        <begin position="179"/>
        <end position="504"/>
    </location>
</feature>
<feature type="transmembrane region" description="Helical" evidence="6">
    <location>
        <begin position="461"/>
        <end position="482"/>
    </location>
</feature>
<evidence type="ECO:0000256" key="2">
    <source>
        <dbReference type="ARBA" id="ARBA00022692"/>
    </source>
</evidence>
<dbReference type="GO" id="GO:0016020">
    <property type="term" value="C:membrane"/>
    <property type="evidence" value="ECO:0007669"/>
    <property type="project" value="InterPro"/>
</dbReference>
<evidence type="ECO:0000313" key="8">
    <source>
        <dbReference type="EMBL" id="PXF44729.1"/>
    </source>
</evidence>
<comment type="subcellular location">
    <subcellularLocation>
        <location evidence="1">Endomembrane system</location>
        <topology evidence="1">Multi-pass membrane protein</topology>
    </subcellularLocation>
</comment>
<gene>
    <name evidence="8" type="ORF">BWQ96_05488</name>
</gene>
<dbReference type="PANTHER" id="PTHR13325">
    <property type="entry name" value="PROTEASE M50 MEMBRANE-BOUND TRANSCRIPTION FACTOR SITE 2 PROTEASE"/>
    <property type="match status" value="1"/>
</dbReference>
<keyword evidence="8" id="KW-0378">Hydrolase</keyword>
<evidence type="ECO:0000259" key="7">
    <source>
        <dbReference type="Pfam" id="PF02163"/>
    </source>
</evidence>
<dbReference type="InterPro" id="IPR001193">
    <property type="entry name" value="MBTPS2"/>
</dbReference>
<keyword evidence="4 6" id="KW-0472">Membrane</keyword>
<dbReference type="InterPro" id="IPR008915">
    <property type="entry name" value="Peptidase_M50"/>
</dbReference>
<reference evidence="8 9" key="1">
    <citation type="journal article" date="2018" name="Mol. Biol. Evol.">
        <title>Analysis of the draft genome of the red seaweed Gracilariopsis chorda provides insights into genome size evolution in Rhodophyta.</title>
        <authorList>
            <person name="Lee J."/>
            <person name="Yang E.C."/>
            <person name="Graf L."/>
            <person name="Yang J.H."/>
            <person name="Qiu H."/>
            <person name="Zel Zion U."/>
            <person name="Chan C.X."/>
            <person name="Stephens T.G."/>
            <person name="Weber A.P.M."/>
            <person name="Boo G.H."/>
            <person name="Boo S.M."/>
            <person name="Kim K.M."/>
            <person name="Shin Y."/>
            <person name="Jung M."/>
            <person name="Lee S.J."/>
            <person name="Yim H.S."/>
            <person name="Lee J.H."/>
            <person name="Bhattacharya D."/>
            <person name="Yoon H.S."/>
        </authorList>
    </citation>
    <scope>NUCLEOTIDE SEQUENCE [LARGE SCALE GENOMIC DNA]</scope>
    <source>
        <strain evidence="8 9">SKKU-2015</strain>
        <tissue evidence="8">Whole body</tissue>
    </source>
</reference>
<organism evidence="8 9">
    <name type="scientific">Gracilariopsis chorda</name>
    <dbReference type="NCBI Taxonomy" id="448386"/>
    <lineage>
        <taxon>Eukaryota</taxon>
        <taxon>Rhodophyta</taxon>
        <taxon>Florideophyceae</taxon>
        <taxon>Rhodymeniophycidae</taxon>
        <taxon>Gracilariales</taxon>
        <taxon>Gracilariaceae</taxon>
        <taxon>Gracilariopsis</taxon>
    </lineage>
</organism>
<feature type="transmembrane region" description="Helical" evidence="6">
    <location>
        <begin position="78"/>
        <end position="99"/>
    </location>
</feature>
<evidence type="ECO:0000313" key="9">
    <source>
        <dbReference type="Proteomes" id="UP000247409"/>
    </source>
</evidence>
<dbReference type="GO" id="GO:0005737">
    <property type="term" value="C:cytoplasm"/>
    <property type="evidence" value="ECO:0007669"/>
    <property type="project" value="TreeGrafter"/>
</dbReference>
<dbReference type="STRING" id="448386.A0A2V3IRJ9"/>
<keyword evidence="9" id="KW-1185">Reference proteome</keyword>
<feature type="transmembrane region" description="Helical" evidence="6">
    <location>
        <begin position="178"/>
        <end position="201"/>
    </location>
</feature>
<dbReference type="PANTHER" id="PTHR13325:SF3">
    <property type="entry name" value="MEMBRANE-BOUND TRANSCRIPTION FACTOR SITE-2 PROTEASE"/>
    <property type="match status" value="1"/>
</dbReference>